<dbReference type="EMBL" id="CABT02000916">
    <property type="protein sequence ID" value="CCC05780.1"/>
    <property type="molecule type" value="Genomic_DNA"/>
</dbReference>
<sequence length="70" mass="7793">MESGLITSNQDSWTGARGRDIGMLGVGKIEEASTDDFSLNVKWNATERLFITLDAQYTKADARQRQLWGA</sequence>
<evidence type="ECO:0000313" key="1">
    <source>
        <dbReference type="EMBL" id="CCC05780.1"/>
    </source>
</evidence>
<reference evidence="1 2" key="1">
    <citation type="journal article" date="2010" name="PLoS Genet.">
        <title>De novo assembly of a 40 Mb eukaryotic genome from short sequence reads: Sordaria macrospora, a model organism for fungal morphogenesis.</title>
        <authorList>
            <person name="Nowrousian M."/>
            <person name="Stajich J."/>
            <person name="Chu M."/>
            <person name="Engh I."/>
            <person name="Espagne E."/>
            <person name="Halliday K."/>
            <person name="Kamerewerd J."/>
            <person name="Kempken F."/>
            <person name="Knab B."/>
            <person name="Kuo H.C."/>
            <person name="Osiewacz H.D."/>
            <person name="Poeggeler S."/>
            <person name="Read N."/>
            <person name="Seiler S."/>
            <person name="Smith K."/>
            <person name="Zickler D."/>
            <person name="Kueck U."/>
            <person name="Freitag M."/>
        </authorList>
    </citation>
    <scope>NUCLEOTIDE SEQUENCE [LARGE SCALE GENOMIC DNA]</scope>
    <source>
        <strain evidence="2">ATCC MYA-333 / DSM 997 / K(L3346) / K-hell</strain>
        <tissue evidence="1">Mycelium</tissue>
    </source>
</reference>
<dbReference type="HOGENOM" id="CLU_2759420_0_0_1"/>
<name>F7WD18_SORMK</name>
<organism evidence="1 2">
    <name type="scientific">Sordaria macrospora (strain ATCC MYA-333 / DSM 997 / K(L3346) / K-hell)</name>
    <dbReference type="NCBI Taxonomy" id="771870"/>
    <lineage>
        <taxon>Eukaryota</taxon>
        <taxon>Fungi</taxon>
        <taxon>Dikarya</taxon>
        <taxon>Ascomycota</taxon>
        <taxon>Pezizomycotina</taxon>
        <taxon>Sordariomycetes</taxon>
        <taxon>Sordariomycetidae</taxon>
        <taxon>Sordariales</taxon>
        <taxon>Sordariaceae</taxon>
        <taxon>Sordaria</taxon>
    </lineage>
</organism>
<proteinExistence type="predicted"/>
<dbReference type="InParanoid" id="F7WD18"/>
<evidence type="ECO:0000313" key="2">
    <source>
        <dbReference type="Proteomes" id="UP000001881"/>
    </source>
</evidence>
<accession>F7WD18</accession>
<dbReference type="Proteomes" id="UP000001881">
    <property type="component" value="Unassembled WGS sequence"/>
</dbReference>
<gene>
    <name evidence="1" type="ORF">SMAC_11966</name>
</gene>
<keyword evidence="2" id="KW-1185">Reference proteome</keyword>
<comment type="caution">
    <text evidence="1">The sequence shown here is derived from an EMBL/GenBank/DDBJ whole genome shotgun (WGS) entry which is preliminary data.</text>
</comment>
<dbReference type="AlphaFoldDB" id="F7WD18"/>
<protein>
    <submittedName>
        <fullName evidence="1">WGS project CABT00000000 data, contig 2.916</fullName>
    </submittedName>
</protein>